<proteinExistence type="inferred from homology"/>
<sequence>MEIKGSVALVTGANRGLGRELAAALLERGAAKVYAAVRRPETVDLPGVVPLAVDVTDPASIQAAASAAGDVTLLINNAGVSTGASFLDGSLDDVRLEMETHYFGPLETARAFAPVLARNGGGAILNILSVLSWFTAPNVNAYSAGKAAGLQLTNGLRLALHDQGTLVTALHVGYMDTDMAADIAAPKSDPASIAALALDGLEKGDFEIVADDVSRAVRASLSGDIAGQYPQLVS</sequence>
<dbReference type="AlphaFoldDB" id="A0A9Y2IIW9"/>
<comment type="similarity">
    <text evidence="1 3">Belongs to the short-chain dehydrogenases/reductases (SDR) family.</text>
</comment>
<organism evidence="4 5">
    <name type="scientific">Amycolatopsis carbonis</name>
    <dbReference type="NCBI Taxonomy" id="715471"/>
    <lineage>
        <taxon>Bacteria</taxon>
        <taxon>Bacillati</taxon>
        <taxon>Actinomycetota</taxon>
        <taxon>Actinomycetes</taxon>
        <taxon>Pseudonocardiales</taxon>
        <taxon>Pseudonocardiaceae</taxon>
        <taxon>Amycolatopsis</taxon>
    </lineage>
</organism>
<keyword evidence="2" id="KW-0560">Oxidoreductase</keyword>
<dbReference type="SUPFAM" id="SSF51735">
    <property type="entry name" value="NAD(P)-binding Rossmann-fold domains"/>
    <property type="match status" value="1"/>
</dbReference>
<keyword evidence="5" id="KW-1185">Reference proteome</keyword>
<dbReference type="InterPro" id="IPR036291">
    <property type="entry name" value="NAD(P)-bd_dom_sf"/>
</dbReference>
<dbReference type="NCBIfam" id="NF006119">
    <property type="entry name" value="PRK08264.1-5"/>
    <property type="match status" value="1"/>
</dbReference>
<dbReference type="EMBL" id="CP127294">
    <property type="protein sequence ID" value="WIX79413.1"/>
    <property type="molecule type" value="Genomic_DNA"/>
</dbReference>
<dbReference type="GO" id="GO:0016491">
    <property type="term" value="F:oxidoreductase activity"/>
    <property type="evidence" value="ECO:0007669"/>
    <property type="project" value="UniProtKB-KW"/>
</dbReference>
<evidence type="ECO:0000313" key="5">
    <source>
        <dbReference type="Proteomes" id="UP001236014"/>
    </source>
</evidence>
<dbReference type="InterPro" id="IPR002347">
    <property type="entry name" value="SDR_fam"/>
</dbReference>
<evidence type="ECO:0000313" key="4">
    <source>
        <dbReference type="EMBL" id="WIX79413.1"/>
    </source>
</evidence>
<dbReference type="PROSITE" id="PS00061">
    <property type="entry name" value="ADH_SHORT"/>
    <property type="match status" value="1"/>
</dbReference>
<dbReference type="Gene3D" id="3.40.50.720">
    <property type="entry name" value="NAD(P)-binding Rossmann-like Domain"/>
    <property type="match status" value="1"/>
</dbReference>
<accession>A0A9Y2IIW9</accession>
<dbReference type="PANTHER" id="PTHR44196:SF1">
    <property type="entry name" value="DEHYDROGENASE_REDUCTASE SDR FAMILY MEMBER 7B"/>
    <property type="match status" value="1"/>
</dbReference>
<dbReference type="PRINTS" id="PR00080">
    <property type="entry name" value="SDRFAMILY"/>
</dbReference>
<dbReference type="PANTHER" id="PTHR44196">
    <property type="entry name" value="DEHYDROGENASE/REDUCTASE SDR FAMILY MEMBER 7B"/>
    <property type="match status" value="1"/>
</dbReference>
<dbReference type="Pfam" id="PF00106">
    <property type="entry name" value="adh_short"/>
    <property type="match status" value="1"/>
</dbReference>
<evidence type="ECO:0000256" key="2">
    <source>
        <dbReference type="ARBA" id="ARBA00023002"/>
    </source>
</evidence>
<protein>
    <submittedName>
        <fullName evidence="4">SDR family oxidoreductase</fullName>
    </submittedName>
</protein>
<evidence type="ECO:0000256" key="3">
    <source>
        <dbReference type="RuleBase" id="RU000363"/>
    </source>
</evidence>
<evidence type="ECO:0000256" key="1">
    <source>
        <dbReference type="ARBA" id="ARBA00006484"/>
    </source>
</evidence>
<dbReference type="GO" id="GO:0016020">
    <property type="term" value="C:membrane"/>
    <property type="evidence" value="ECO:0007669"/>
    <property type="project" value="TreeGrafter"/>
</dbReference>
<gene>
    <name evidence="4" type="ORF">QRX50_00930</name>
</gene>
<dbReference type="KEGG" id="acab:QRX50_00930"/>
<dbReference type="PRINTS" id="PR00081">
    <property type="entry name" value="GDHRDH"/>
</dbReference>
<dbReference type="InterPro" id="IPR020904">
    <property type="entry name" value="Sc_DH/Rdtase_CS"/>
</dbReference>
<dbReference type="Proteomes" id="UP001236014">
    <property type="component" value="Chromosome"/>
</dbReference>
<dbReference type="RefSeq" id="WP_285970102.1">
    <property type="nucleotide sequence ID" value="NZ_CP127294.1"/>
</dbReference>
<name>A0A9Y2IIW9_9PSEU</name>
<reference evidence="4 5" key="1">
    <citation type="submission" date="2023-06" db="EMBL/GenBank/DDBJ databases">
        <authorList>
            <person name="Oyuntsetseg B."/>
            <person name="Kim S.B."/>
        </authorList>
    </citation>
    <scope>NUCLEOTIDE SEQUENCE [LARGE SCALE GENOMIC DNA]</scope>
    <source>
        <strain evidence="4 5">2-15</strain>
    </source>
</reference>